<dbReference type="PANTHER" id="PTHR43768">
    <property type="entry name" value="TREHALOSE 6-PHOSPHATE PHOSPHATASE"/>
    <property type="match status" value="1"/>
</dbReference>
<evidence type="ECO:0000256" key="5">
    <source>
        <dbReference type="RuleBase" id="RU361117"/>
    </source>
</evidence>
<keyword evidence="4 5" id="KW-0378">Hydrolase</keyword>
<dbReference type="SUPFAM" id="SSF56784">
    <property type="entry name" value="HAD-like"/>
    <property type="match status" value="2"/>
</dbReference>
<keyword evidence="7" id="KW-1185">Reference proteome</keyword>
<evidence type="ECO:0000313" key="7">
    <source>
        <dbReference type="Proteomes" id="UP000199153"/>
    </source>
</evidence>
<dbReference type="Pfam" id="PF02358">
    <property type="entry name" value="Trehalose_PPase"/>
    <property type="match status" value="1"/>
</dbReference>
<dbReference type="InterPro" id="IPR023198">
    <property type="entry name" value="PGP-like_dom2"/>
</dbReference>
<gene>
    <name evidence="6" type="ORF">SAMN05660413_00661</name>
</gene>
<dbReference type="PANTHER" id="PTHR43768:SF3">
    <property type="entry name" value="TREHALOSE 6-PHOSPHATE PHOSPHATASE"/>
    <property type="match status" value="1"/>
</dbReference>
<dbReference type="Gene3D" id="3.40.50.1000">
    <property type="entry name" value="HAD superfamily/HAD-like"/>
    <property type="match status" value="2"/>
</dbReference>
<dbReference type="InterPro" id="IPR044651">
    <property type="entry name" value="OTSB-like"/>
</dbReference>
<dbReference type="EMBL" id="FOVL01000002">
    <property type="protein sequence ID" value="SFN35044.1"/>
    <property type="molecule type" value="Genomic_DNA"/>
</dbReference>
<dbReference type="GO" id="GO:0005992">
    <property type="term" value="P:trehalose biosynthetic process"/>
    <property type="evidence" value="ECO:0007669"/>
    <property type="project" value="UniProtKB-UniPathway"/>
</dbReference>
<evidence type="ECO:0000256" key="4">
    <source>
        <dbReference type="ARBA" id="ARBA00022801"/>
    </source>
</evidence>
<comment type="pathway">
    <text evidence="1 5">Glycan biosynthesis; trehalose biosynthesis.</text>
</comment>
<comment type="catalytic activity">
    <reaction evidence="5">
        <text>alpha,alpha-trehalose 6-phosphate + H2O = alpha,alpha-trehalose + phosphate</text>
        <dbReference type="Rhea" id="RHEA:23420"/>
        <dbReference type="ChEBI" id="CHEBI:15377"/>
        <dbReference type="ChEBI" id="CHEBI:16551"/>
        <dbReference type="ChEBI" id="CHEBI:43474"/>
        <dbReference type="ChEBI" id="CHEBI:58429"/>
        <dbReference type="EC" id="3.1.3.12"/>
    </reaction>
</comment>
<dbReference type="InterPro" id="IPR010976">
    <property type="entry name" value="B-phosphoglucomutase_hydrolase"/>
</dbReference>
<dbReference type="InterPro" id="IPR036412">
    <property type="entry name" value="HAD-like_sf"/>
</dbReference>
<keyword evidence="5" id="KW-0460">Magnesium</keyword>
<dbReference type="InterPro" id="IPR006439">
    <property type="entry name" value="HAD-SF_hydro_IA"/>
</dbReference>
<dbReference type="NCBIfam" id="TIGR01509">
    <property type="entry name" value="HAD-SF-IA-v3"/>
    <property type="match status" value="1"/>
</dbReference>
<dbReference type="Gene3D" id="1.10.150.240">
    <property type="entry name" value="Putative phosphatase, domain 2"/>
    <property type="match status" value="1"/>
</dbReference>
<proteinExistence type="inferred from homology"/>
<comment type="cofactor">
    <cofactor evidence="5">
        <name>Mg(2+)</name>
        <dbReference type="ChEBI" id="CHEBI:18420"/>
    </cofactor>
</comment>
<dbReference type="EC" id="3.1.3.12" evidence="5"/>
<reference evidence="6 7" key="1">
    <citation type="submission" date="2016-10" db="EMBL/GenBank/DDBJ databases">
        <authorList>
            <person name="de Groot N.N."/>
        </authorList>
    </citation>
    <scope>NUCLEOTIDE SEQUENCE [LARGE SCALE GENOMIC DNA]</scope>
    <source>
        <strain evidence="6 7">DSM 17794</strain>
    </source>
</reference>
<keyword evidence="5" id="KW-0479">Metal-binding</keyword>
<dbReference type="NCBIfam" id="TIGR02009">
    <property type="entry name" value="PGMB-YQAB-SF"/>
    <property type="match status" value="1"/>
</dbReference>
<dbReference type="InterPro" id="IPR003337">
    <property type="entry name" value="Trehalose_PPase"/>
</dbReference>
<dbReference type="NCBIfam" id="TIGR00685">
    <property type="entry name" value="T6PP"/>
    <property type="match status" value="1"/>
</dbReference>
<evidence type="ECO:0000256" key="2">
    <source>
        <dbReference type="ARBA" id="ARBA00006171"/>
    </source>
</evidence>
<comment type="function">
    <text evidence="5">Removes the phosphate from trehalose 6-phosphate to produce free trehalose.</text>
</comment>
<dbReference type="UniPathway" id="UPA00299"/>
<dbReference type="CDD" id="cd01627">
    <property type="entry name" value="HAD_TPP"/>
    <property type="match status" value="1"/>
</dbReference>
<name>A0A1I4YAK7_9FLAO</name>
<evidence type="ECO:0000313" key="6">
    <source>
        <dbReference type="EMBL" id="SFN35044.1"/>
    </source>
</evidence>
<protein>
    <recommendedName>
        <fullName evidence="5">Trehalose 6-phosphate phosphatase</fullName>
        <ecNumber evidence="5">3.1.3.12</ecNumber>
    </recommendedName>
</protein>
<dbReference type="GO" id="GO:0046872">
    <property type="term" value="F:metal ion binding"/>
    <property type="evidence" value="ECO:0007669"/>
    <property type="project" value="UniProtKB-KW"/>
</dbReference>
<dbReference type="InterPro" id="IPR006379">
    <property type="entry name" value="HAD-SF_hydro_IIB"/>
</dbReference>
<dbReference type="Pfam" id="PF00702">
    <property type="entry name" value="Hydrolase"/>
    <property type="match status" value="1"/>
</dbReference>
<dbReference type="Proteomes" id="UP000199153">
    <property type="component" value="Unassembled WGS sequence"/>
</dbReference>
<dbReference type="InterPro" id="IPR023214">
    <property type="entry name" value="HAD_sf"/>
</dbReference>
<organism evidence="6 7">
    <name type="scientific">Salegentibacter flavus</name>
    <dbReference type="NCBI Taxonomy" id="287099"/>
    <lineage>
        <taxon>Bacteria</taxon>
        <taxon>Pseudomonadati</taxon>
        <taxon>Bacteroidota</taxon>
        <taxon>Flavobacteriia</taxon>
        <taxon>Flavobacteriales</taxon>
        <taxon>Flavobacteriaceae</taxon>
        <taxon>Salegentibacter</taxon>
    </lineage>
</organism>
<dbReference type="RefSeq" id="WP_093405805.1">
    <property type="nucleotide sequence ID" value="NZ_FOVL01000002.1"/>
</dbReference>
<dbReference type="OrthoDB" id="9797743at2"/>
<dbReference type="SFLD" id="SFLDS00003">
    <property type="entry name" value="Haloacid_Dehalogenase"/>
    <property type="match status" value="1"/>
</dbReference>
<dbReference type="AlphaFoldDB" id="A0A1I4YAK7"/>
<evidence type="ECO:0000256" key="1">
    <source>
        <dbReference type="ARBA" id="ARBA00005199"/>
    </source>
</evidence>
<accession>A0A1I4YAK7</accession>
<comment type="similarity">
    <text evidence="2">Belongs to the HAD-like hydrolase superfamily. CbbY/CbbZ/Gph/YieH family.</text>
</comment>
<comment type="similarity">
    <text evidence="3 5">Belongs to the trehalose phosphatase family.</text>
</comment>
<dbReference type="Gene3D" id="3.30.70.1020">
    <property type="entry name" value="Trehalose-6-phosphate phosphatase related protein, domain 2"/>
    <property type="match status" value="1"/>
</dbReference>
<dbReference type="NCBIfam" id="TIGR01484">
    <property type="entry name" value="HAD-SF-IIB"/>
    <property type="match status" value="1"/>
</dbReference>
<dbReference type="STRING" id="287099.SAMN05660413_00661"/>
<sequence>MSKIKNLNFGAVILDMDGVITKTARVHAKAWKKMFDEFLEKREGENFQPLDIKIDYNQYIDGIPRLDGIRGFLKSRNIDIPEGNPDDEPEKNTVHGLGKRKNKIFRDVIEKDGVRVYEDAVEMIKKWEKENIKLAIISSSRNCKYIMEKTGLEDKFEVRVDGNTLKEENLRGKPEPDMFVKAAEYLNVKLEDTIIIEDAIQGVQAGKKGRFACVVGVARNGKEKSLKEAGADIVVKKLTELLYLDKKTPETLPNALEEIEELFEIKGNRKITIFLDYDGTLTPIISDPDAAELPDDNRKIIAELSNITPVAIISGRDLKDLKSKIEIDTVIYAGSHGFDITGPDGLEMVHESEKEVTPALDEAEKRLKEQLKDIRGVNIERKKFAIAVHYRNVEKKDVQKVKDAVQKEADRQDILKTGSGKKVLELKPNIDWNKGYALDWLTEKLGWDKEKYLRIYLGDDITDEDGFEALRKDEVGILVGTHGEETSASLALRNTKEVTRFLQHLKDRIK</sequence>
<dbReference type="GO" id="GO:0004805">
    <property type="term" value="F:trehalose-phosphatase activity"/>
    <property type="evidence" value="ECO:0007669"/>
    <property type="project" value="UniProtKB-EC"/>
</dbReference>
<evidence type="ECO:0000256" key="3">
    <source>
        <dbReference type="ARBA" id="ARBA00008770"/>
    </source>
</evidence>
<dbReference type="SFLD" id="SFLDG01129">
    <property type="entry name" value="C1.5:_HAD__Beta-PGM__Phosphata"/>
    <property type="match status" value="1"/>
</dbReference>